<dbReference type="Pfam" id="PF05656">
    <property type="entry name" value="DUF805"/>
    <property type="match status" value="1"/>
</dbReference>
<sequence length="111" mass="12728">MQFYILAWRRSFDFSGCSSRQEFWWFLLAHTVVTVVCILADVGFAMGGWFDVTYSVLSLVPTLSVIVRRLHDIGKSGLWGWVFIVPILGPFWLVYLLAQPTLTHMTEEPSV</sequence>
<dbReference type="PANTHER" id="PTHR34980:SF2">
    <property type="entry name" value="INNER MEMBRANE PROTEIN YHAH-RELATED"/>
    <property type="match status" value="1"/>
</dbReference>
<dbReference type="EMBL" id="JBGOOS010000001">
    <property type="protein sequence ID" value="MEZ8207363.1"/>
    <property type="molecule type" value="Genomic_DNA"/>
</dbReference>
<dbReference type="InterPro" id="IPR008523">
    <property type="entry name" value="DUF805"/>
</dbReference>
<protein>
    <submittedName>
        <fullName evidence="2">DUF805 domain-containing protein</fullName>
    </submittedName>
</protein>
<feature type="transmembrane region" description="Helical" evidence="1">
    <location>
        <begin position="78"/>
        <end position="98"/>
    </location>
</feature>
<name>A0ABV4MCT9_9VIBR</name>
<dbReference type="RefSeq" id="WP_371717187.1">
    <property type="nucleotide sequence ID" value="NZ_JBGOOF010000001.1"/>
</dbReference>
<dbReference type="PANTHER" id="PTHR34980">
    <property type="entry name" value="INNER MEMBRANE PROTEIN-RELATED-RELATED"/>
    <property type="match status" value="1"/>
</dbReference>
<evidence type="ECO:0000313" key="3">
    <source>
        <dbReference type="Proteomes" id="UP001569151"/>
    </source>
</evidence>
<feature type="transmembrane region" description="Helical" evidence="1">
    <location>
        <begin position="23"/>
        <end position="46"/>
    </location>
</feature>
<gene>
    <name evidence="2" type="ORF">ACED39_01055</name>
</gene>
<proteinExistence type="predicted"/>
<keyword evidence="1" id="KW-1133">Transmembrane helix</keyword>
<reference evidence="2 3" key="1">
    <citation type="submission" date="2024-06" db="EMBL/GenBank/DDBJ databases">
        <authorList>
            <person name="Steensen K."/>
            <person name="Seneca J."/>
            <person name="Bartlau N."/>
            <person name="Yu A.X."/>
            <person name="Polz M.F."/>
        </authorList>
    </citation>
    <scope>NUCLEOTIDE SEQUENCE [LARGE SCALE GENOMIC DNA]</scope>
    <source>
        <strain evidence="2 3">1F146</strain>
    </source>
</reference>
<keyword evidence="3" id="KW-1185">Reference proteome</keyword>
<evidence type="ECO:0000313" key="2">
    <source>
        <dbReference type="EMBL" id="MEZ8207363.1"/>
    </source>
</evidence>
<organism evidence="2 3">
    <name type="scientific">Vibrio bivalvicida</name>
    <dbReference type="NCBI Taxonomy" id="1276888"/>
    <lineage>
        <taxon>Bacteria</taxon>
        <taxon>Pseudomonadati</taxon>
        <taxon>Pseudomonadota</taxon>
        <taxon>Gammaproteobacteria</taxon>
        <taxon>Vibrionales</taxon>
        <taxon>Vibrionaceae</taxon>
        <taxon>Vibrio</taxon>
        <taxon>Vibrio oreintalis group</taxon>
    </lineage>
</organism>
<comment type="caution">
    <text evidence="2">The sequence shown here is derived from an EMBL/GenBank/DDBJ whole genome shotgun (WGS) entry which is preliminary data.</text>
</comment>
<keyword evidence="1" id="KW-0472">Membrane</keyword>
<evidence type="ECO:0000256" key="1">
    <source>
        <dbReference type="SAM" id="Phobius"/>
    </source>
</evidence>
<accession>A0ABV4MCT9</accession>
<dbReference type="Proteomes" id="UP001569151">
    <property type="component" value="Unassembled WGS sequence"/>
</dbReference>
<keyword evidence="1" id="KW-0812">Transmembrane</keyword>